<dbReference type="PANTHER" id="PTHR23502">
    <property type="entry name" value="MAJOR FACILITATOR SUPERFAMILY"/>
    <property type="match status" value="1"/>
</dbReference>
<feature type="transmembrane region" description="Helical" evidence="7">
    <location>
        <begin position="389"/>
        <end position="410"/>
    </location>
</feature>
<organism evidence="9 10">
    <name type="scientific">Mollisia scopiformis</name>
    <name type="common">Conifer needle endophyte fungus</name>
    <name type="synonym">Phialocephala scopiformis</name>
    <dbReference type="NCBI Taxonomy" id="149040"/>
    <lineage>
        <taxon>Eukaryota</taxon>
        <taxon>Fungi</taxon>
        <taxon>Dikarya</taxon>
        <taxon>Ascomycota</taxon>
        <taxon>Pezizomycotina</taxon>
        <taxon>Leotiomycetes</taxon>
        <taxon>Helotiales</taxon>
        <taxon>Mollisiaceae</taxon>
        <taxon>Mollisia</taxon>
    </lineage>
</organism>
<feature type="transmembrane region" description="Helical" evidence="7">
    <location>
        <begin position="283"/>
        <end position="309"/>
    </location>
</feature>
<sequence>MPMAETSLSPEREDNTTVPDLKTQTQDGRYPSEVLEDEVWDGPDDPDNPLNWSPSQKWSIILLISTITLVFSSSSSIFGPALPEFLREFDSKSDTIATLTISEYAAGYILGPLVIAPLSELYGRLPVVHASNLVFVVFTVACAVSSDIPMFITFRLGQAFSVYGTGTLGPSFIADLMPIERRGLAMTIFAVGPTLGPSISPTIGGILALKAGWRWIFWFIAIFAGILTILTAVILKETYAPILLARRHARKQNPLGTTQAPTPASVIRAAIVRPVKLLIHSPVTLILALQSSIALSYLNLILSTFALLFQTQYNFTTWQSGLTLFGLGVGFIVGQLVVGSFSDGWLKHQNSRRNEIRPEDRLPPLIIGSILIPTGYFWCGWSIEYHTHWIVPIIGSALVSTGAMFCFLPVSMYLIDAYTVFAASATAGNIMVRSIVSAILPLAAEPLYGKVGYGWGDSIFAFIALAFLPVPIFLVRYGHYLRTHPRFQVQL</sequence>
<dbReference type="InterPro" id="IPR011701">
    <property type="entry name" value="MFS"/>
</dbReference>
<keyword evidence="3 7" id="KW-0812">Transmembrane</keyword>
<feature type="transmembrane region" description="Helical" evidence="7">
    <location>
        <begin position="184"/>
        <end position="209"/>
    </location>
</feature>
<feature type="domain" description="Major facilitator superfamily (MFS) profile" evidence="8">
    <location>
        <begin position="60"/>
        <end position="484"/>
    </location>
</feature>
<feature type="transmembrane region" description="Helical" evidence="7">
    <location>
        <begin position="60"/>
        <end position="81"/>
    </location>
</feature>
<evidence type="ECO:0000256" key="6">
    <source>
        <dbReference type="SAM" id="MobiDB-lite"/>
    </source>
</evidence>
<evidence type="ECO:0000256" key="3">
    <source>
        <dbReference type="ARBA" id="ARBA00022692"/>
    </source>
</evidence>
<feature type="compositionally biased region" description="Acidic residues" evidence="6">
    <location>
        <begin position="34"/>
        <end position="47"/>
    </location>
</feature>
<evidence type="ECO:0000313" key="10">
    <source>
        <dbReference type="Proteomes" id="UP000070700"/>
    </source>
</evidence>
<protein>
    <submittedName>
        <fullName evidence="9">Polyamine transporter 1</fullName>
    </submittedName>
</protein>
<proteinExistence type="inferred from homology"/>
<gene>
    <name evidence="9" type="ORF">LY89DRAFT_695986</name>
</gene>
<dbReference type="EMBL" id="KQ947411">
    <property type="protein sequence ID" value="KUJ19469.1"/>
    <property type="molecule type" value="Genomic_DNA"/>
</dbReference>
<dbReference type="GO" id="GO:0016020">
    <property type="term" value="C:membrane"/>
    <property type="evidence" value="ECO:0007669"/>
    <property type="project" value="UniProtKB-SubCell"/>
</dbReference>
<reference evidence="9 10" key="1">
    <citation type="submission" date="2015-10" db="EMBL/GenBank/DDBJ databases">
        <title>Full genome of DAOMC 229536 Phialocephala scopiformis, a fungal endophyte of spruce producing the potent anti-insectan compound rugulosin.</title>
        <authorList>
            <consortium name="DOE Joint Genome Institute"/>
            <person name="Walker A.K."/>
            <person name="Frasz S.L."/>
            <person name="Seifert K.A."/>
            <person name="Miller J.D."/>
            <person name="Mondo S.J."/>
            <person name="Labutti K."/>
            <person name="Lipzen A."/>
            <person name="Dockter R."/>
            <person name="Kennedy M."/>
            <person name="Grigoriev I.V."/>
            <person name="Spatafora J.W."/>
        </authorList>
    </citation>
    <scope>NUCLEOTIDE SEQUENCE [LARGE SCALE GENOMIC DNA]</scope>
    <source>
        <strain evidence="9 10">CBS 120377</strain>
    </source>
</reference>
<dbReference type="PANTHER" id="PTHR23502:SF68">
    <property type="entry name" value="MULTIDRUG TRANSPORTER, PUTATIVE (AFU_ORTHOLOGUE AFUA_3G01120)-RELATED"/>
    <property type="match status" value="1"/>
</dbReference>
<dbReference type="RefSeq" id="XP_018073824.1">
    <property type="nucleotide sequence ID" value="XM_018216796.1"/>
</dbReference>
<dbReference type="GO" id="GO:0022857">
    <property type="term" value="F:transmembrane transporter activity"/>
    <property type="evidence" value="ECO:0007669"/>
    <property type="project" value="InterPro"/>
</dbReference>
<dbReference type="Proteomes" id="UP000070700">
    <property type="component" value="Unassembled WGS sequence"/>
</dbReference>
<evidence type="ECO:0000256" key="4">
    <source>
        <dbReference type="ARBA" id="ARBA00022989"/>
    </source>
</evidence>
<feature type="transmembrane region" description="Helical" evidence="7">
    <location>
        <begin position="321"/>
        <end position="341"/>
    </location>
</feature>
<keyword evidence="4 7" id="KW-1133">Transmembrane helix</keyword>
<dbReference type="OrthoDB" id="5296287at2759"/>
<comment type="subcellular location">
    <subcellularLocation>
        <location evidence="1">Membrane</location>
        <topology evidence="1">Multi-pass membrane protein</topology>
    </subcellularLocation>
</comment>
<dbReference type="GeneID" id="28826522"/>
<feature type="transmembrane region" description="Helical" evidence="7">
    <location>
        <begin position="362"/>
        <end position="383"/>
    </location>
</feature>
<evidence type="ECO:0000256" key="1">
    <source>
        <dbReference type="ARBA" id="ARBA00004141"/>
    </source>
</evidence>
<keyword evidence="10" id="KW-1185">Reference proteome</keyword>
<comment type="similarity">
    <text evidence="2">Belongs to the major facilitator superfamily.</text>
</comment>
<evidence type="ECO:0000256" key="7">
    <source>
        <dbReference type="SAM" id="Phobius"/>
    </source>
</evidence>
<dbReference type="SUPFAM" id="SSF103473">
    <property type="entry name" value="MFS general substrate transporter"/>
    <property type="match status" value="1"/>
</dbReference>
<keyword evidence="5 7" id="KW-0472">Membrane</keyword>
<dbReference type="InParanoid" id="A0A194XH65"/>
<dbReference type="AlphaFoldDB" id="A0A194XH65"/>
<evidence type="ECO:0000259" key="8">
    <source>
        <dbReference type="PROSITE" id="PS50850"/>
    </source>
</evidence>
<dbReference type="Gene3D" id="1.20.1250.20">
    <property type="entry name" value="MFS general substrate transporter like domains"/>
    <property type="match status" value="1"/>
</dbReference>
<feature type="compositionally biased region" description="Polar residues" evidence="6">
    <location>
        <begin position="16"/>
        <end position="27"/>
    </location>
</feature>
<evidence type="ECO:0000256" key="5">
    <source>
        <dbReference type="ARBA" id="ARBA00023136"/>
    </source>
</evidence>
<feature type="transmembrane region" description="Helical" evidence="7">
    <location>
        <begin position="215"/>
        <end position="235"/>
    </location>
</feature>
<dbReference type="KEGG" id="psco:LY89DRAFT_695986"/>
<dbReference type="PROSITE" id="PS50850">
    <property type="entry name" value="MFS"/>
    <property type="match status" value="1"/>
</dbReference>
<feature type="transmembrane region" description="Helical" evidence="7">
    <location>
        <begin position="133"/>
        <end position="154"/>
    </location>
</feature>
<dbReference type="InterPro" id="IPR036259">
    <property type="entry name" value="MFS_trans_sf"/>
</dbReference>
<evidence type="ECO:0000256" key="2">
    <source>
        <dbReference type="ARBA" id="ARBA00008335"/>
    </source>
</evidence>
<evidence type="ECO:0000313" key="9">
    <source>
        <dbReference type="EMBL" id="KUJ19469.1"/>
    </source>
</evidence>
<feature type="region of interest" description="Disordered" evidence="6">
    <location>
        <begin position="1"/>
        <end position="47"/>
    </location>
</feature>
<feature type="transmembrane region" description="Helical" evidence="7">
    <location>
        <begin position="459"/>
        <end position="478"/>
    </location>
</feature>
<feature type="transmembrane region" description="Helical" evidence="7">
    <location>
        <begin position="101"/>
        <end position="121"/>
    </location>
</feature>
<dbReference type="CDD" id="cd17323">
    <property type="entry name" value="MFS_Tpo1_MDR_like"/>
    <property type="match status" value="1"/>
</dbReference>
<dbReference type="Pfam" id="PF07690">
    <property type="entry name" value="MFS_1"/>
    <property type="match status" value="1"/>
</dbReference>
<accession>A0A194XH65</accession>
<dbReference type="InterPro" id="IPR020846">
    <property type="entry name" value="MFS_dom"/>
</dbReference>
<name>A0A194XH65_MOLSC</name>